<reference evidence="2" key="1">
    <citation type="submission" date="2015-04" db="EMBL/GenBank/DDBJ databases">
        <title>The genome sequence of the plant pathogenic Rhizarian Plasmodiophora brassicae reveals insights in its biotrophic life cycle and the origin of chitin synthesis.</title>
        <authorList>
            <person name="Schwelm A."/>
            <person name="Fogelqvist J."/>
            <person name="Knaust A."/>
            <person name="Julke S."/>
            <person name="Lilja T."/>
            <person name="Dhandapani V."/>
            <person name="Bonilla-Rosso G."/>
            <person name="Karlsson M."/>
            <person name="Shevchenko A."/>
            <person name="Choi S.R."/>
            <person name="Kim H.G."/>
            <person name="Park J.Y."/>
            <person name="Lim Y.P."/>
            <person name="Ludwig-Muller J."/>
            <person name="Dixelius C."/>
        </authorList>
    </citation>
    <scope>NUCLEOTIDE SEQUENCE</scope>
    <source>
        <tissue evidence="2">Potato root galls</tissue>
    </source>
</reference>
<proteinExistence type="predicted"/>
<organism evidence="2">
    <name type="scientific">Spongospora subterranea</name>
    <dbReference type="NCBI Taxonomy" id="70186"/>
    <lineage>
        <taxon>Eukaryota</taxon>
        <taxon>Sar</taxon>
        <taxon>Rhizaria</taxon>
        <taxon>Endomyxa</taxon>
        <taxon>Phytomyxea</taxon>
        <taxon>Plasmodiophorida</taxon>
        <taxon>Plasmodiophoridae</taxon>
        <taxon>Spongospora</taxon>
    </lineage>
</organism>
<protein>
    <submittedName>
        <fullName evidence="2">Uncharacterized protein</fullName>
    </submittedName>
</protein>
<feature type="region of interest" description="Disordered" evidence="1">
    <location>
        <begin position="94"/>
        <end position="118"/>
    </location>
</feature>
<name>A0A0H5R791_9EUKA</name>
<sequence>RKQLLHLKRCREAIRTGLQKVSYSVLEEETDIHSMSENDEDLQVFFLSRDSDVEKADIPTITSSFLNWKKGADSHLRSVYCRIRRTTKWRKQNLEKAKAISASGSRKISNQKTRWIPDCPTQQTTTKLKL</sequence>
<dbReference type="EMBL" id="HACM01003717">
    <property type="protein sequence ID" value="CRZ04159.1"/>
    <property type="molecule type" value="Transcribed_RNA"/>
</dbReference>
<feature type="compositionally biased region" description="Polar residues" evidence="1">
    <location>
        <begin position="102"/>
        <end position="113"/>
    </location>
</feature>
<dbReference type="AlphaFoldDB" id="A0A0H5R791"/>
<feature type="non-terminal residue" evidence="2">
    <location>
        <position position="1"/>
    </location>
</feature>
<evidence type="ECO:0000313" key="2">
    <source>
        <dbReference type="EMBL" id="CRZ04159.1"/>
    </source>
</evidence>
<evidence type="ECO:0000256" key="1">
    <source>
        <dbReference type="SAM" id="MobiDB-lite"/>
    </source>
</evidence>
<accession>A0A0H5R791</accession>